<keyword evidence="3" id="KW-1185">Reference proteome</keyword>
<dbReference type="EMBL" id="JAAVJR010000001">
    <property type="protein sequence ID" value="NJW51664.1"/>
    <property type="molecule type" value="Genomic_DNA"/>
</dbReference>
<proteinExistence type="predicted"/>
<keyword evidence="1" id="KW-0732">Signal</keyword>
<evidence type="ECO:0000313" key="3">
    <source>
        <dbReference type="Proteomes" id="UP000703674"/>
    </source>
</evidence>
<gene>
    <name evidence="2" type="ORF">HC175_01880</name>
</gene>
<reference evidence="2 3" key="1">
    <citation type="submission" date="2020-03" db="EMBL/GenBank/DDBJ databases">
        <title>Salinimicrobium sp. nov, isolated from SCS.</title>
        <authorList>
            <person name="Cao W.R."/>
        </authorList>
    </citation>
    <scope>NUCLEOTIDE SEQUENCE [LARGE SCALE GENOMIC DNA]</scope>
    <source>
        <strain evidence="3">J15B91</strain>
    </source>
</reference>
<evidence type="ECO:0008006" key="4">
    <source>
        <dbReference type="Google" id="ProtNLM"/>
    </source>
</evidence>
<organism evidence="2 3">
    <name type="scientific">Salinimicrobium oceani</name>
    <dbReference type="NCBI Taxonomy" id="2722702"/>
    <lineage>
        <taxon>Bacteria</taxon>
        <taxon>Pseudomonadati</taxon>
        <taxon>Bacteroidota</taxon>
        <taxon>Flavobacteriia</taxon>
        <taxon>Flavobacteriales</taxon>
        <taxon>Flavobacteriaceae</taxon>
        <taxon>Salinimicrobium</taxon>
    </lineage>
</organism>
<name>A0ABX1CTQ2_9FLAO</name>
<sequence length="112" mass="12940">MKNFKNLLIAFVVAFSTTISFAENAEIEKGEAISLEIEKMLRNSDLIIEEDFTVKVIFTVTSDKRISIEEISSPNEEVNEFLRKRLDQQKLHGASWYSNKIYELPVKVQARN</sequence>
<dbReference type="Proteomes" id="UP000703674">
    <property type="component" value="Unassembled WGS sequence"/>
</dbReference>
<accession>A0ABX1CTQ2</accession>
<dbReference type="RefSeq" id="WP_168136815.1">
    <property type="nucleotide sequence ID" value="NZ_JAAVJR010000001.1"/>
</dbReference>
<evidence type="ECO:0000256" key="1">
    <source>
        <dbReference type="SAM" id="SignalP"/>
    </source>
</evidence>
<feature type="chain" id="PRO_5046757281" description="TonB protein C-terminal" evidence="1">
    <location>
        <begin position="23"/>
        <end position="112"/>
    </location>
</feature>
<comment type="caution">
    <text evidence="2">The sequence shown here is derived from an EMBL/GenBank/DDBJ whole genome shotgun (WGS) entry which is preliminary data.</text>
</comment>
<evidence type="ECO:0000313" key="2">
    <source>
        <dbReference type="EMBL" id="NJW51664.1"/>
    </source>
</evidence>
<feature type="signal peptide" evidence="1">
    <location>
        <begin position="1"/>
        <end position="22"/>
    </location>
</feature>
<protein>
    <recommendedName>
        <fullName evidence="4">TonB protein C-terminal</fullName>
    </recommendedName>
</protein>